<dbReference type="GO" id="GO:0004156">
    <property type="term" value="F:dihydropteroate synthase activity"/>
    <property type="evidence" value="ECO:0007669"/>
    <property type="project" value="UniProtKB-EC"/>
</dbReference>
<evidence type="ECO:0000313" key="10">
    <source>
        <dbReference type="EMBL" id="CAB4346444.1"/>
    </source>
</evidence>
<accession>A0A6J5ZUP7</accession>
<evidence type="ECO:0000256" key="5">
    <source>
        <dbReference type="ARBA" id="ARBA00022679"/>
    </source>
</evidence>
<dbReference type="GO" id="GO:0046654">
    <property type="term" value="P:tetrahydrofolate biosynthetic process"/>
    <property type="evidence" value="ECO:0007669"/>
    <property type="project" value="TreeGrafter"/>
</dbReference>
<dbReference type="Pfam" id="PF00809">
    <property type="entry name" value="Pterin_bind"/>
    <property type="match status" value="1"/>
</dbReference>
<dbReference type="NCBIfam" id="TIGR01496">
    <property type="entry name" value="DHPS"/>
    <property type="match status" value="1"/>
</dbReference>
<gene>
    <name evidence="10" type="ORF">UFOPK3522_01369</name>
</gene>
<dbReference type="EC" id="2.5.1.15" evidence="4"/>
<keyword evidence="7" id="KW-0460">Magnesium</keyword>
<dbReference type="CDD" id="cd00739">
    <property type="entry name" value="DHPS"/>
    <property type="match status" value="1"/>
</dbReference>
<keyword evidence="6" id="KW-0479">Metal-binding</keyword>
<dbReference type="GO" id="GO:0046872">
    <property type="term" value="F:metal ion binding"/>
    <property type="evidence" value="ECO:0007669"/>
    <property type="project" value="UniProtKB-KW"/>
</dbReference>
<dbReference type="Gene3D" id="3.20.20.20">
    <property type="entry name" value="Dihydropteroate synthase-like"/>
    <property type="match status" value="1"/>
</dbReference>
<evidence type="ECO:0000256" key="6">
    <source>
        <dbReference type="ARBA" id="ARBA00022723"/>
    </source>
</evidence>
<dbReference type="PROSITE" id="PS50972">
    <property type="entry name" value="PTERIN_BINDING"/>
    <property type="match status" value="1"/>
</dbReference>
<dbReference type="AlphaFoldDB" id="A0A6J5ZUP7"/>
<dbReference type="InterPro" id="IPR006390">
    <property type="entry name" value="DHP_synth_dom"/>
</dbReference>
<reference evidence="10" key="1">
    <citation type="submission" date="2020-05" db="EMBL/GenBank/DDBJ databases">
        <authorList>
            <person name="Chiriac C."/>
            <person name="Salcher M."/>
            <person name="Ghai R."/>
            <person name="Kavagutti S V."/>
        </authorList>
    </citation>
    <scope>NUCLEOTIDE SEQUENCE</scope>
</reference>
<proteinExistence type="predicted"/>
<dbReference type="InterPro" id="IPR011005">
    <property type="entry name" value="Dihydropteroate_synth-like_sf"/>
</dbReference>
<dbReference type="SUPFAM" id="SSF51717">
    <property type="entry name" value="Dihydropteroate synthetase-like"/>
    <property type="match status" value="1"/>
</dbReference>
<organism evidence="10">
    <name type="scientific">freshwater metagenome</name>
    <dbReference type="NCBI Taxonomy" id="449393"/>
    <lineage>
        <taxon>unclassified sequences</taxon>
        <taxon>metagenomes</taxon>
        <taxon>ecological metagenomes</taxon>
    </lineage>
</organism>
<evidence type="ECO:0000256" key="7">
    <source>
        <dbReference type="ARBA" id="ARBA00022842"/>
    </source>
</evidence>
<dbReference type="PANTHER" id="PTHR20941">
    <property type="entry name" value="FOLATE SYNTHESIS PROTEINS"/>
    <property type="match status" value="1"/>
</dbReference>
<evidence type="ECO:0000256" key="1">
    <source>
        <dbReference type="ARBA" id="ARBA00000012"/>
    </source>
</evidence>
<evidence type="ECO:0000256" key="3">
    <source>
        <dbReference type="ARBA" id="ARBA00004763"/>
    </source>
</evidence>
<comment type="pathway">
    <text evidence="3">Cofactor biosynthesis; tetrahydrofolate biosynthesis; 7,8-dihydrofolate from 2-amino-4-hydroxy-6-hydroxymethyl-7,8-dihydropteridine diphosphate and 4-aminobenzoate: step 1/2.</text>
</comment>
<evidence type="ECO:0000256" key="4">
    <source>
        <dbReference type="ARBA" id="ARBA00012458"/>
    </source>
</evidence>
<dbReference type="EMBL" id="CAESAO010000145">
    <property type="protein sequence ID" value="CAB4346444.1"/>
    <property type="molecule type" value="Genomic_DNA"/>
</dbReference>
<dbReference type="InterPro" id="IPR000489">
    <property type="entry name" value="Pterin-binding_dom"/>
</dbReference>
<protein>
    <recommendedName>
        <fullName evidence="4">dihydropteroate synthase</fullName>
        <ecNumber evidence="4">2.5.1.15</ecNumber>
    </recommendedName>
</protein>
<sequence length="271" mass="28329">MSAAWKVMGVCNATPDSFSDGGLLPTAEAAVAHSLGLIEQGAMIIDVGGESTRPGAEPVAEAEEMSRVIPVVEGIAAAAPQVQISVDTTKVAVARAALEAGASYVNDVSGFTREPQMAQLVADAGCDCCLMHMIGSPQTMQDEPQYDDVVAEVCEFLSERAELALGAGIARERIALDPGIGFGKTLEHNLDLLANLDQLAALGYRVVIGLSRKRFLGELTGAERPDQRVAATVAANVLAFERGASVFRVHDVRATVDGLKLASATLARDGR</sequence>
<evidence type="ECO:0000256" key="2">
    <source>
        <dbReference type="ARBA" id="ARBA00001946"/>
    </source>
</evidence>
<comment type="cofactor">
    <cofactor evidence="2">
        <name>Mg(2+)</name>
        <dbReference type="ChEBI" id="CHEBI:18420"/>
    </cofactor>
</comment>
<keyword evidence="8" id="KW-0289">Folate biosynthesis</keyword>
<dbReference type="GO" id="GO:0046656">
    <property type="term" value="P:folic acid biosynthetic process"/>
    <property type="evidence" value="ECO:0007669"/>
    <property type="project" value="UniProtKB-KW"/>
</dbReference>
<dbReference type="PANTHER" id="PTHR20941:SF1">
    <property type="entry name" value="FOLIC ACID SYNTHESIS PROTEIN FOL1"/>
    <property type="match status" value="1"/>
</dbReference>
<dbReference type="FunFam" id="3.20.20.20:FF:000006">
    <property type="entry name" value="Dihydropteroate synthase"/>
    <property type="match status" value="1"/>
</dbReference>
<name>A0A6J5ZUP7_9ZZZZ</name>
<feature type="domain" description="Pterin-binding" evidence="9">
    <location>
        <begin position="5"/>
        <end position="260"/>
    </location>
</feature>
<dbReference type="PROSITE" id="PS00793">
    <property type="entry name" value="DHPS_2"/>
    <property type="match status" value="1"/>
</dbReference>
<dbReference type="InterPro" id="IPR045031">
    <property type="entry name" value="DHP_synth-like"/>
</dbReference>
<evidence type="ECO:0000259" key="9">
    <source>
        <dbReference type="PROSITE" id="PS50972"/>
    </source>
</evidence>
<comment type="catalytic activity">
    <reaction evidence="1">
        <text>(7,8-dihydropterin-6-yl)methyl diphosphate + 4-aminobenzoate = 7,8-dihydropteroate + diphosphate</text>
        <dbReference type="Rhea" id="RHEA:19949"/>
        <dbReference type="ChEBI" id="CHEBI:17836"/>
        <dbReference type="ChEBI" id="CHEBI:17839"/>
        <dbReference type="ChEBI" id="CHEBI:33019"/>
        <dbReference type="ChEBI" id="CHEBI:72950"/>
        <dbReference type="EC" id="2.5.1.15"/>
    </reaction>
</comment>
<dbReference type="GO" id="GO:0005829">
    <property type="term" value="C:cytosol"/>
    <property type="evidence" value="ECO:0007669"/>
    <property type="project" value="TreeGrafter"/>
</dbReference>
<evidence type="ECO:0000256" key="8">
    <source>
        <dbReference type="ARBA" id="ARBA00022909"/>
    </source>
</evidence>
<keyword evidence="5" id="KW-0808">Transferase</keyword>